<dbReference type="EMBL" id="CBLY010000006">
    <property type="protein sequence ID" value="CDG34105.1"/>
    <property type="molecule type" value="Genomic_DNA"/>
</dbReference>
<feature type="binding site" evidence="12">
    <location>
        <position position="247"/>
    </location>
    <ligand>
        <name>NAD(+)</name>
        <dbReference type="ChEBI" id="CHEBI:57540"/>
    </ligand>
</feature>
<dbReference type="PANTHER" id="PTHR11728">
    <property type="entry name" value="GLYCEROL-3-PHOSPHATE DEHYDROGENASE"/>
    <property type="match status" value="1"/>
</dbReference>
<dbReference type="InterPro" id="IPR006168">
    <property type="entry name" value="G3P_DH_NAD-dep"/>
</dbReference>
<gene>
    <name evidence="9" type="primary">gpsA</name>
    <name evidence="19" type="ORF">ASQ42_05155</name>
    <name evidence="18" type="ORF">SACS_1367</name>
</gene>
<keyword evidence="15" id="KW-0472">Membrane</keyword>
<feature type="binding site" evidence="9">
    <location>
        <position position="246"/>
    </location>
    <ligand>
        <name>sn-glycerol 3-phosphate</name>
        <dbReference type="ChEBI" id="CHEBI:57597"/>
    </ligand>
</feature>
<dbReference type="Pfam" id="PF07479">
    <property type="entry name" value="NAD_Gly3P_dh_C"/>
    <property type="match status" value="1"/>
</dbReference>
<feature type="binding site" evidence="9">
    <location>
        <position position="183"/>
    </location>
    <ligand>
        <name>sn-glycerol 3-phosphate</name>
        <dbReference type="ChEBI" id="CHEBI:57597"/>
    </ligand>
</feature>
<keyword evidence="6 9" id="KW-0443">Lipid metabolism</keyword>
<evidence type="ECO:0000256" key="2">
    <source>
        <dbReference type="ARBA" id="ARBA00022516"/>
    </source>
</evidence>
<dbReference type="InterPro" id="IPR036291">
    <property type="entry name" value="NAD(P)-bd_dom_sf"/>
</dbReference>
<evidence type="ECO:0000256" key="1">
    <source>
        <dbReference type="ARBA" id="ARBA00011009"/>
    </source>
</evidence>
<keyword evidence="21" id="KW-1185">Reference proteome</keyword>
<keyword evidence="9" id="KW-0547">Nucleotide-binding</keyword>
<dbReference type="PROSITE" id="PS00957">
    <property type="entry name" value="NAD_G3PDH"/>
    <property type="match status" value="1"/>
</dbReference>
<feature type="domain" description="Glycerol-3-phosphate dehydrogenase NAD-dependent C-terminal" evidence="17">
    <location>
        <begin position="172"/>
        <end position="311"/>
    </location>
</feature>
<evidence type="ECO:0000256" key="4">
    <source>
        <dbReference type="ARBA" id="ARBA00023002"/>
    </source>
</evidence>
<feature type="binding site" evidence="9">
    <location>
        <position position="100"/>
    </location>
    <ligand>
        <name>NADPH</name>
        <dbReference type="ChEBI" id="CHEBI:57783"/>
    </ligand>
</feature>
<evidence type="ECO:0000313" key="19">
    <source>
        <dbReference type="EMBL" id="POS63109.1"/>
    </source>
</evidence>
<feature type="binding site" evidence="9">
    <location>
        <position position="100"/>
    </location>
    <ligand>
        <name>sn-glycerol 3-phosphate</name>
        <dbReference type="ChEBI" id="CHEBI:57597"/>
    </ligand>
</feature>
<evidence type="ECO:0000256" key="8">
    <source>
        <dbReference type="ARBA" id="ARBA00023264"/>
    </source>
</evidence>
<evidence type="ECO:0000256" key="13">
    <source>
        <dbReference type="RuleBase" id="RU000437"/>
    </source>
</evidence>
<evidence type="ECO:0000256" key="9">
    <source>
        <dbReference type="HAMAP-Rule" id="MF_00394"/>
    </source>
</evidence>
<protein>
    <recommendedName>
        <fullName evidence="9">Glycerol-3-phosphate dehydrogenase [NAD(P)+]</fullName>
        <ecNumber evidence="9">1.1.1.94</ecNumber>
    </recommendedName>
    <alternativeName>
        <fullName evidence="9">NAD(P)(+)-dependent glycerol-3-phosphate dehydrogenase</fullName>
    </alternativeName>
    <alternativeName>
        <fullName evidence="9">NAD(P)H-dependent dihydroxyacetone-phosphate reductase</fullName>
    </alternativeName>
</protein>
<dbReference type="PRINTS" id="PR00077">
    <property type="entry name" value="GPDHDRGNASE"/>
</dbReference>
<feature type="binding site" evidence="9">
    <location>
        <position position="236"/>
    </location>
    <ligand>
        <name>sn-glycerol 3-phosphate</name>
        <dbReference type="ChEBI" id="CHEBI:57597"/>
    </ligand>
</feature>
<dbReference type="SUPFAM" id="SSF48179">
    <property type="entry name" value="6-phosphogluconate dehydrogenase C-terminal domain-like"/>
    <property type="match status" value="1"/>
</dbReference>
<comment type="catalytic activity">
    <reaction evidence="9 14">
        <text>sn-glycerol 3-phosphate + NADP(+) = dihydroxyacetone phosphate + NADPH + H(+)</text>
        <dbReference type="Rhea" id="RHEA:11096"/>
        <dbReference type="ChEBI" id="CHEBI:15378"/>
        <dbReference type="ChEBI" id="CHEBI:57597"/>
        <dbReference type="ChEBI" id="CHEBI:57642"/>
        <dbReference type="ChEBI" id="CHEBI:57783"/>
        <dbReference type="ChEBI" id="CHEBI:58349"/>
        <dbReference type="EC" id="1.1.1.94"/>
    </reaction>
</comment>
<dbReference type="GO" id="GO:0046168">
    <property type="term" value="P:glycerol-3-phosphate catabolic process"/>
    <property type="evidence" value="ECO:0007669"/>
    <property type="project" value="InterPro"/>
</dbReference>
<dbReference type="HAMAP" id="MF_00394">
    <property type="entry name" value="NAD_Glyc3P_dehydrog"/>
    <property type="match status" value="1"/>
</dbReference>
<keyword evidence="2 9" id="KW-0444">Lipid biosynthesis</keyword>
<feature type="binding site" evidence="9">
    <location>
        <position position="271"/>
    </location>
    <ligand>
        <name>NADPH</name>
        <dbReference type="ChEBI" id="CHEBI:57783"/>
    </ligand>
</feature>
<evidence type="ECO:0000313" key="21">
    <source>
        <dbReference type="Proteomes" id="UP000237218"/>
    </source>
</evidence>
<dbReference type="GO" id="GO:0051287">
    <property type="term" value="F:NAD binding"/>
    <property type="evidence" value="ECO:0007669"/>
    <property type="project" value="InterPro"/>
</dbReference>
<feature type="domain" description="Glycerol-3-phosphate dehydrogenase NAD-dependent N-terminal" evidence="16">
    <location>
        <begin position="7"/>
        <end position="151"/>
    </location>
</feature>
<dbReference type="GO" id="GO:0006650">
    <property type="term" value="P:glycerophospholipid metabolic process"/>
    <property type="evidence" value="ECO:0007669"/>
    <property type="project" value="UniProtKB-UniRule"/>
</dbReference>
<organism evidence="18 20">
    <name type="scientific">Parasaccharibacter apium</name>
    <dbReference type="NCBI Taxonomy" id="1510841"/>
    <lineage>
        <taxon>Bacteria</taxon>
        <taxon>Pseudomonadati</taxon>
        <taxon>Pseudomonadota</taxon>
        <taxon>Alphaproteobacteria</taxon>
        <taxon>Acetobacterales</taxon>
        <taxon>Acetobacteraceae</taxon>
        <taxon>Parasaccharibacter</taxon>
    </lineage>
</organism>
<dbReference type="AlphaFoldDB" id="A0A7U7G6L2"/>
<dbReference type="PIRSF" id="PIRSF000114">
    <property type="entry name" value="Glycerol-3-P_dh"/>
    <property type="match status" value="1"/>
</dbReference>
<comment type="caution">
    <text evidence="9">Lacks conserved residue(s) required for the propagation of feature annotation.</text>
</comment>
<dbReference type="FunFam" id="1.10.1040.10:FF:000001">
    <property type="entry name" value="Glycerol-3-phosphate dehydrogenase [NAD(P)+]"/>
    <property type="match status" value="1"/>
</dbReference>
<dbReference type="Pfam" id="PF01210">
    <property type="entry name" value="NAD_Gly3P_dh_N"/>
    <property type="match status" value="1"/>
</dbReference>
<accession>A0A7U7G6L2</accession>
<keyword evidence="15" id="KW-1133">Transmembrane helix</keyword>
<dbReference type="NCBIfam" id="NF000942">
    <property type="entry name" value="PRK00094.1-4"/>
    <property type="match status" value="1"/>
</dbReference>
<dbReference type="EC" id="1.1.1.94" evidence="9"/>
<name>A0A7U7G6L2_9PROT</name>
<evidence type="ECO:0000256" key="7">
    <source>
        <dbReference type="ARBA" id="ARBA00023209"/>
    </source>
</evidence>
<feature type="binding site" evidence="9">
    <location>
        <position position="128"/>
    </location>
    <ligand>
        <name>sn-glycerol 3-phosphate</name>
        <dbReference type="ChEBI" id="CHEBI:57597"/>
    </ligand>
</feature>
<feature type="binding site" evidence="9">
    <location>
        <position position="248"/>
    </location>
    <ligand>
        <name>sn-glycerol 3-phosphate</name>
        <dbReference type="ChEBI" id="CHEBI:57597"/>
    </ligand>
</feature>
<reference evidence="18 20" key="2">
    <citation type="journal article" date="2014" name="PLoS ONE">
        <title>Evolution of mitochondria reconstructed from the energy metabolism of living bacteria.</title>
        <authorList>
            <person name="Degli Esposti M."/>
            <person name="Chouaia B."/>
            <person name="Comandatore F."/>
            <person name="Crotti E."/>
            <person name="Sassera D."/>
            <person name="Lievens P.M."/>
            <person name="Daffonchio D."/>
            <person name="Bandi C."/>
        </authorList>
    </citation>
    <scope>NUCLEOTIDE SEQUENCE [LARGE SCALE GENOMIC DNA]</scope>
    <source>
        <strain evidence="18">AM168</strain>
        <strain evidence="20">AM169</strain>
    </source>
</reference>
<comment type="subcellular location">
    <subcellularLocation>
        <location evidence="9">Cytoplasm</location>
    </subcellularLocation>
</comment>
<evidence type="ECO:0000259" key="16">
    <source>
        <dbReference type="Pfam" id="PF01210"/>
    </source>
</evidence>
<dbReference type="Proteomes" id="UP000027590">
    <property type="component" value="Unassembled WGS sequence"/>
</dbReference>
<feature type="binding site" evidence="9">
    <location>
        <position position="132"/>
    </location>
    <ligand>
        <name>NADPH</name>
        <dbReference type="ChEBI" id="CHEBI:57783"/>
    </ligand>
</feature>
<reference evidence="18 20" key="1">
    <citation type="journal article" date="2014" name="Genome Biol. Evol.">
        <title>Acetic acid bacteria genomes reveal functional traits for adaptation to life in insect guts.</title>
        <authorList>
            <person name="Chouaia B."/>
            <person name="Gaiarsa S."/>
            <person name="Crotti E."/>
            <person name="Comandatore F."/>
            <person name="Degli Esposti M."/>
            <person name="Ricci I."/>
            <person name="Alma A."/>
            <person name="Favia G."/>
            <person name="Bandi C."/>
            <person name="Daffonchio D."/>
        </authorList>
    </citation>
    <scope>NUCLEOTIDE SEQUENCE [LARGE SCALE GENOMIC DNA]</scope>
    <source>
        <strain evidence="18">AM168</strain>
        <strain evidence="20">AM169</strain>
    </source>
</reference>
<dbReference type="GO" id="GO:0046167">
    <property type="term" value="P:glycerol-3-phosphate biosynthetic process"/>
    <property type="evidence" value="ECO:0007669"/>
    <property type="project" value="UniProtKB-UniRule"/>
</dbReference>
<dbReference type="Gene3D" id="3.40.50.720">
    <property type="entry name" value="NAD(P)-binding Rossmann-like Domain"/>
    <property type="match status" value="1"/>
</dbReference>
<dbReference type="GO" id="GO:0005829">
    <property type="term" value="C:cytosol"/>
    <property type="evidence" value="ECO:0007669"/>
    <property type="project" value="TreeGrafter"/>
</dbReference>
<dbReference type="GO" id="GO:0047952">
    <property type="term" value="F:glycerol-3-phosphate dehydrogenase [NAD(P)+] activity"/>
    <property type="evidence" value="ECO:0007669"/>
    <property type="project" value="UniProtKB-UniRule"/>
</dbReference>
<keyword evidence="4 9" id="KW-0560">Oxidoreductase</keyword>
<dbReference type="OrthoDB" id="9812273at2"/>
<comment type="caution">
    <text evidence="18">The sequence shown here is derived from an EMBL/GenBank/DDBJ whole genome shotgun (WGS) entry which is preliminary data.</text>
</comment>
<comment type="pathway">
    <text evidence="9">Membrane lipid metabolism; glycerophospholipid metabolism.</text>
</comment>
<reference evidence="19 21" key="3">
    <citation type="submission" date="2018-02" db="EMBL/GenBank/DDBJ databases">
        <title>Draft genome sequences of four Parasaccharibacter apium strains isolated from honey bees.</title>
        <authorList>
            <person name="Corby-Harris V.L."/>
            <person name="Anderson K.E."/>
        </authorList>
    </citation>
    <scope>NUCLEOTIDE SEQUENCE [LARGE SCALE GENOMIC DNA]</scope>
    <source>
        <strain evidence="19 21">B8</strain>
    </source>
</reference>
<comment type="catalytic activity">
    <reaction evidence="9">
        <text>sn-glycerol 3-phosphate + NAD(+) = dihydroxyacetone phosphate + NADH + H(+)</text>
        <dbReference type="Rhea" id="RHEA:11092"/>
        <dbReference type="ChEBI" id="CHEBI:15378"/>
        <dbReference type="ChEBI" id="CHEBI:57540"/>
        <dbReference type="ChEBI" id="CHEBI:57597"/>
        <dbReference type="ChEBI" id="CHEBI:57642"/>
        <dbReference type="ChEBI" id="CHEBI:57945"/>
        <dbReference type="EC" id="1.1.1.94"/>
    </reaction>
</comment>
<evidence type="ECO:0000256" key="3">
    <source>
        <dbReference type="ARBA" id="ARBA00022857"/>
    </source>
</evidence>
<dbReference type="GO" id="GO:0005975">
    <property type="term" value="P:carbohydrate metabolic process"/>
    <property type="evidence" value="ECO:0007669"/>
    <property type="project" value="InterPro"/>
</dbReference>
<feature type="binding site" evidence="12">
    <location>
        <begin position="11"/>
        <end position="16"/>
    </location>
    <ligand>
        <name>NAD(+)</name>
        <dbReference type="ChEBI" id="CHEBI:57540"/>
    </ligand>
</feature>
<proteinExistence type="inferred from homology"/>
<feature type="binding site" evidence="9">
    <location>
        <position position="247"/>
    </location>
    <ligand>
        <name>NADPH</name>
        <dbReference type="ChEBI" id="CHEBI:57783"/>
    </ligand>
</feature>
<dbReference type="InterPro" id="IPR011128">
    <property type="entry name" value="G3P_DH_NAD-dep_N"/>
</dbReference>
<keyword evidence="9" id="KW-0963">Cytoplasm</keyword>
<keyword evidence="7 9" id="KW-0594">Phospholipid biosynthesis</keyword>
<evidence type="ECO:0000313" key="18">
    <source>
        <dbReference type="EMBL" id="CDG34105.1"/>
    </source>
</evidence>
<dbReference type="InterPro" id="IPR006109">
    <property type="entry name" value="G3P_DH_NAD-dep_C"/>
</dbReference>
<dbReference type="RefSeq" id="WP_043560562.1">
    <property type="nucleotide sequence ID" value="NZ_CBLY010000006.1"/>
</dbReference>
<keyword evidence="8 9" id="KW-1208">Phospholipid metabolism</keyword>
<dbReference type="Proteomes" id="UP000237218">
    <property type="component" value="Unassembled WGS sequence"/>
</dbReference>
<feature type="active site" description="Proton acceptor" evidence="9 10">
    <location>
        <position position="183"/>
    </location>
</feature>
<keyword evidence="15" id="KW-0812">Transmembrane</keyword>
<dbReference type="EMBL" id="LMYI01000007">
    <property type="protein sequence ID" value="POS63109.1"/>
    <property type="molecule type" value="Genomic_DNA"/>
</dbReference>
<feature type="binding site" evidence="9">
    <location>
        <position position="15"/>
    </location>
    <ligand>
        <name>NADPH</name>
        <dbReference type="ChEBI" id="CHEBI:57783"/>
    </ligand>
</feature>
<dbReference type="Gene3D" id="1.10.1040.10">
    <property type="entry name" value="N-(1-d-carboxylethyl)-l-norvaline Dehydrogenase, domain 2"/>
    <property type="match status" value="1"/>
</dbReference>
<feature type="binding site" evidence="9">
    <location>
        <position position="273"/>
    </location>
    <ligand>
        <name>NADPH</name>
        <dbReference type="ChEBI" id="CHEBI:57783"/>
    </ligand>
</feature>
<evidence type="ECO:0000256" key="14">
    <source>
        <dbReference type="RuleBase" id="RU000439"/>
    </source>
</evidence>
<feature type="transmembrane region" description="Helical" evidence="15">
    <location>
        <begin position="6"/>
        <end position="26"/>
    </location>
</feature>
<dbReference type="InterPro" id="IPR008927">
    <property type="entry name" value="6-PGluconate_DH-like_C_sf"/>
</dbReference>
<feature type="binding site" evidence="11">
    <location>
        <position position="100"/>
    </location>
    <ligand>
        <name>substrate</name>
    </ligand>
</feature>
<feature type="binding site" evidence="12">
    <location>
        <position position="132"/>
    </location>
    <ligand>
        <name>NAD(+)</name>
        <dbReference type="ChEBI" id="CHEBI:57540"/>
    </ligand>
</feature>
<dbReference type="PANTHER" id="PTHR11728:SF1">
    <property type="entry name" value="GLYCEROL-3-PHOSPHATE DEHYDROGENASE [NAD(+)] 2, CHLOROPLASTIC"/>
    <property type="match status" value="1"/>
</dbReference>
<feature type="binding site" evidence="9">
    <location>
        <position position="34"/>
    </location>
    <ligand>
        <name>NADPH</name>
        <dbReference type="ChEBI" id="CHEBI:57783"/>
    </ligand>
</feature>
<comment type="similarity">
    <text evidence="1 9 13">Belongs to the NAD-dependent glycerol-3-phosphate dehydrogenase family.</text>
</comment>
<dbReference type="UniPathway" id="UPA00940"/>
<dbReference type="InterPro" id="IPR013328">
    <property type="entry name" value="6PGD_dom2"/>
</dbReference>
<evidence type="ECO:0000256" key="11">
    <source>
        <dbReference type="PIRSR" id="PIRSR000114-2"/>
    </source>
</evidence>
<dbReference type="SUPFAM" id="SSF51735">
    <property type="entry name" value="NAD(P)-binding Rossmann-fold domains"/>
    <property type="match status" value="1"/>
</dbReference>
<evidence type="ECO:0000256" key="6">
    <source>
        <dbReference type="ARBA" id="ARBA00023098"/>
    </source>
</evidence>
<sequence>MTVQPHIAVIGAGAWGIALACTLSHIARITLWTRTPVPAGIRALPHLPQVTLPEAVTVTSDLPTEADIVVLVVPTQGLRDVTMALQKHLKPDVPVITCCKGMERGTFLLPLQIVEQTMPGRPAAVLSGPNFAIEVARGMPAAATLAAHDLAFVTALTERLTTPTLRLYASTDPLGVQIAGAAKNVIAIGAGISVGAGMGENARAAIITRALAETARLVDAMGGQGRTMYGLAGMGDLILTATGAGSRNYSLGVAMGKGENIQDILAQRDTVAEGVLTAPTLQELGQRFGIETPIINVITRLLSGELTPHQARDELLDRPTRFE</sequence>
<feature type="binding site" evidence="9">
    <location>
        <position position="247"/>
    </location>
    <ligand>
        <name>sn-glycerol 3-phosphate</name>
        <dbReference type="ChEBI" id="CHEBI:57597"/>
    </ligand>
</feature>
<evidence type="ECO:0000256" key="12">
    <source>
        <dbReference type="PIRSR" id="PIRSR000114-3"/>
    </source>
</evidence>
<keyword evidence="3 9" id="KW-0521">NADP</keyword>
<comment type="function">
    <text evidence="9">Catalyzes the reduction of the glycolytic intermediate dihydroxyacetone phosphate (DHAP) to sn-glycerol 3-phosphate (G3P), the key precursor for phospholipid synthesis.</text>
</comment>
<keyword evidence="5 9" id="KW-0520">NAD</keyword>
<evidence type="ECO:0000313" key="20">
    <source>
        <dbReference type="Proteomes" id="UP000027590"/>
    </source>
</evidence>
<feature type="binding site" evidence="11">
    <location>
        <begin position="247"/>
        <end position="248"/>
    </location>
    <ligand>
        <name>substrate</name>
    </ligand>
</feature>
<evidence type="ECO:0000256" key="15">
    <source>
        <dbReference type="SAM" id="Phobius"/>
    </source>
</evidence>
<dbReference type="GO" id="GO:0008654">
    <property type="term" value="P:phospholipid biosynthetic process"/>
    <property type="evidence" value="ECO:0007669"/>
    <property type="project" value="UniProtKB-KW"/>
</dbReference>
<evidence type="ECO:0000256" key="5">
    <source>
        <dbReference type="ARBA" id="ARBA00023027"/>
    </source>
</evidence>
<evidence type="ECO:0000256" key="10">
    <source>
        <dbReference type="PIRSR" id="PIRSR000114-1"/>
    </source>
</evidence>
<evidence type="ECO:0000259" key="17">
    <source>
        <dbReference type="Pfam" id="PF07479"/>
    </source>
</evidence>
<dbReference type="NCBIfam" id="NF000940">
    <property type="entry name" value="PRK00094.1-2"/>
    <property type="match status" value="1"/>
</dbReference>